<reference evidence="2" key="1">
    <citation type="submission" date="2017-09" db="EMBL/GenBank/DDBJ databases">
        <title>Depth-based differentiation of microbial function through sediment-hosted aquifers and enrichment of novel symbionts in the deep terrestrial subsurface.</title>
        <authorList>
            <person name="Probst A.J."/>
            <person name="Ladd B."/>
            <person name="Jarett J.K."/>
            <person name="Geller-Mcgrath D.E."/>
            <person name="Sieber C.M.K."/>
            <person name="Emerson J.B."/>
            <person name="Anantharaman K."/>
            <person name="Thomas B.C."/>
            <person name="Malmstrom R."/>
            <person name="Stieglmeier M."/>
            <person name="Klingl A."/>
            <person name="Woyke T."/>
            <person name="Ryan C.M."/>
            <person name="Banfield J.F."/>
        </authorList>
    </citation>
    <scope>NUCLEOTIDE SEQUENCE [LARGE SCALE GENOMIC DNA]</scope>
</reference>
<name>A0A2M6Z3P2_9BACT</name>
<dbReference type="AlphaFoldDB" id="A0A2M6Z3P2"/>
<protein>
    <submittedName>
        <fullName evidence="1">Uncharacterized protein</fullName>
    </submittedName>
</protein>
<comment type="caution">
    <text evidence="1">The sequence shown here is derived from an EMBL/GenBank/DDBJ whole genome shotgun (WGS) entry which is preliminary data.</text>
</comment>
<organism evidence="1 2">
    <name type="scientific">bacterium (Candidatus Gribaldobacteria) CG07_land_8_20_14_0_80_33_18</name>
    <dbReference type="NCBI Taxonomy" id="2014272"/>
    <lineage>
        <taxon>Bacteria</taxon>
        <taxon>Candidatus Gribaldobacteria</taxon>
    </lineage>
</organism>
<dbReference type="EMBL" id="PEWP01000018">
    <property type="protein sequence ID" value="PIU47029.1"/>
    <property type="molecule type" value="Genomic_DNA"/>
</dbReference>
<sequence length="280" mass="32625">MLKIKSTINVSKSRFNFFLYLLYLKICPLKKINVGLRKKVKKEEKVKRLGKILTMVSMVMVVKIGIGSEYSEYKRQFAVVGLETIYSIDYQFIQQKNRIDVKVCWDTKKAVKSEICWNKTTTFLPEEPFGKISAKTTSSGKHHEAVIKYLPSGETAWLCINAGEDNYRFAICPPERKDVLVHLAVATTIADKQYFFIIFHFASEKVEPKDFLVRLREKNKKWQNIGVEYHQNDPHYRTAWMETRGGIYEFEILKNKKVIAKEKVEIPSIKDVEETKIITP</sequence>
<evidence type="ECO:0000313" key="2">
    <source>
        <dbReference type="Proteomes" id="UP000228777"/>
    </source>
</evidence>
<proteinExistence type="predicted"/>
<dbReference type="Proteomes" id="UP000228777">
    <property type="component" value="Unassembled WGS sequence"/>
</dbReference>
<evidence type="ECO:0000313" key="1">
    <source>
        <dbReference type="EMBL" id="PIU47029.1"/>
    </source>
</evidence>
<accession>A0A2M6Z3P2</accession>
<gene>
    <name evidence="1" type="ORF">COS93_00985</name>
</gene>